<dbReference type="InterPro" id="IPR017039">
    <property type="entry name" value="Virul_fac_BrkB"/>
</dbReference>
<dbReference type="GO" id="GO:0005886">
    <property type="term" value="C:plasma membrane"/>
    <property type="evidence" value="ECO:0007669"/>
    <property type="project" value="UniProtKB-SubCell"/>
</dbReference>
<evidence type="ECO:0000256" key="3">
    <source>
        <dbReference type="ARBA" id="ARBA00022692"/>
    </source>
</evidence>
<evidence type="ECO:0000256" key="2">
    <source>
        <dbReference type="ARBA" id="ARBA00022475"/>
    </source>
</evidence>
<name>A0A1I5WKU8_9BACT</name>
<evidence type="ECO:0000256" key="1">
    <source>
        <dbReference type="ARBA" id="ARBA00004651"/>
    </source>
</evidence>
<gene>
    <name evidence="7" type="ORF">SAMN05444277_106250</name>
</gene>
<evidence type="ECO:0000256" key="6">
    <source>
        <dbReference type="SAM" id="Phobius"/>
    </source>
</evidence>
<dbReference type="EMBL" id="FOXQ01000006">
    <property type="protein sequence ID" value="SFQ20187.1"/>
    <property type="molecule type" value="Genomic_DNA"/>
</dbReference>
<feature type="transmembrane region" description="Helical" evidence="6">
    <location>
        <begin position="271"/>
        <end position="295"/>
    </location>
</feature>
<dbReference type="NCBIfam" id="TIGR00765">
    <property type="entry name" value="yihY_not_rbn"/>
    <property type="match status" value="1"/>
</dbReference>
<dbReference type="RefSeq" id="WP_245751381.1">
    <property type="nucleotide sequence ID" value="NZ_FOXQ01000006.1"/>
</dbReference>
<protein>
    <submittedName>
        <fullName evidence="7">Membrane protein</fullName>
    </submittedName>
</protein>
<evidence type="ECO:0000256" key="5">
    <source>
        <dbReference type="ARBA" id="ARBA00023136"/>
    </source>
</evidence>
<accession>A0A1I5WKU8</accession>
<feature type="transmembrane region" description="Helical" evidence="6">
    <location>
        <begin position="236"/>
        <end position="259"/>
    </location>
</feature>
<keyword evidence="2" id="KW-1003">Cell membrane</keyword>
<organism evidence="7 8">
    <name type="scientific">Parafilimonas terrae</name>
    <dbReference type="NCBI Taxonomy" id="1465490"/>
    <lineage>
        <taxon>Bacteria</taxon>
        <taxon>Pseudomonadati</taxon>
        <taxon>Bacteroidota</taxon>
        <taxon>Chitinophagia</taxon>
        <taxon>Chitinophagales</taxon>
        <taxon>Chitinophagaceae</taxon>
        <taxon>Parafilimonas</taxon>
    </lineage>
</organism>
<keyword evidence="5 6" id="KW-0472">Membrane</keyword>
<evidence type="ECO:0000256" key="4">
    <source>
        <dbReference type="ARBA" id="ARBA00022989"/>
    </source>
</evidence>
<dbReference type="PANTHER" id="PTHR30213:SF1">
    <property type="entry name" value="INNER MEMBRANE PROTEIN YHJD"/>
    <property type="match status" value="1"/>
</dbReference>
<comment type="subcellular location">
    <subcellularLocation>
        <location evidence="1">Cell membrane</location>
        <topology evidence="1">Multi-pass membrane protein</topology>
    </subcellularLocation>
</comment>
<proteinExistence type="predicted"/>
<evidence type="ECO:0000313" key="7">
    <source>
        <dbReference type="EMBL" id="SFQ20187.1"/>
    </source>
</evidence>
<dbReference type="STRING" id="1465490.SAMN05444277_106250"/>
<dbReference type="Proteomes" id="UP000199031">
    <property type="component" value="Unassembled WGS sequence"/>
</dbReference>
<dbReference type="PANTHER" id="PTHR30213">
    <property type="entry name" value="INNER MEMBRANE PROTEIN YHJD"/>
    <property type="match status" value="1"/>
</dbReference>
<sequence>MMNNSNQNITVEKPGKVKLTFKGLWKILKDTGSDFTDCRITRMSAALAYYTIFSIAPVLILIISLSAIFFGRGAIEGSIYHEIKSFVGSDAALQIQELIKKATIKQGNWFASFASIIALVIGATSVFGEIQDSINLIWGLKAKPKRGWIKILLNRLLSFSIIASVSFILLVSLLINTILDIFLGALMPNLISLFPNIGLEAKLAYGINLFITFLIITLLFSIIFKVLPDAKIKWRDVLTGSITTALLFMLGKFAIGFYLGTRNIGNTYGAAGSIILILLWVYYSSIILYGGAAFTKNYAHFKGRRIYPNDYAVWTETVEMEKKGSFENVTTHPIKTGK</sequence>
<feature type="transmembrane region" description="Helical" evidence="6">
    <location>
        <begin position="47"/>
        <end position="70"/>
    </location>
</feature>
<keyword evidence="3 6" id="KW-0812">Transmembrane</keyword>
<evidence type="ECO:0000313" key="8">
    <source>
        <dbReference type="Proteomes" id="UP000199031"/>
    </source>
</evidence>
<feature type="transmembrane region" description="Helical" evidence="6">
    <location>
        <begin position="109"/>
        <end position="130"/>
    </location>
</feature>
<dbReference type="PIRSF" id="PIRSF035875">
    <property type="entry name" value="RNase_BN"/>
    <property type="match status" value="1"/>
</dbReference>
<dbReference type="AlphaFoldDB" id="A0A1I5WKU8"/>
<dbReference type="Pfam" id="PF03631">
    <property type="entry name" value="Virul_fac_BrkB"/>
    <property type="match status" value="1"/>
</dbReference>
<keyword evidence="8" id="KW-1185">Reference proteome</keyword>
<feature type="transmembrane region" description="Helical" evidence="6">
    <location>
        <begin position="203"/>
        <end position="224"/>
    </location>
</feature>
<reference evidence="7 8" key="1">
    <citation type="submission" date="2016-10" db="EMBL/GenBank/DDBJ databases">
        <authorList>
            <person name="de Groot N.N."/>
        </authorList>
    </citation>
    <scope>NUCLEOTIDE SEQUENCE [LARGE SCALE GENOMIC DNA]</scope>
    <source>
        <strain evidence="7 8">DSM 28286</strain>
    </source>
</reference>
<feature type="transmembrane region" description="Helical" evidence="6">
    <location>
        <begin position="151"/>
        <end position="183"/>
    </location>
</feature>
<keyword evidence="4 6" id="KW-1133">Transmembrane helix</keyword>